<name>G4YGK9_PHYSP</name>
<keyword evidence="3" id="KW-1185">Reference proteome</keyword>
<evidence type="ECO:0000256" key="1">
    <source>
        <dbReference type="SAM" id="MobiDB-lite"/>
    </source>
</evidence>
<feature type="compositionally biased region" description="Polar residues" evidence="1">
    <location>
        <begin position="233"/>
        <end position="258"/>
    </location>
</feature>
<dbReference type="EMBL" id="JH159151">
    <property type="protein sequence ID" value="EGZ26544.1"/>
    <property type="molecule type" value="Genomic_DNA"/>
</dbReference>
<feature type="region of interest" description="Disordered" evidence="1">
    <location>
        <begin position="367"/>
        <end position="399"/>
    </location>
</feature>
<gene>
    <name evidence="2" type="ORF">PHYSODRAFT_248268</name>
</gene>
<dbReference type="AlphaFoldDB" id="G4YGK9"/>
<feature type="region of interest" description="Disordered" evidence="1">
    <location>
        <begin position="1"/>
        <end position="144"/>
    </location>
</feature>
<feature type="region of interest" description="Disordered" evidence="1">
    <location>
        <begin position="233"/>
        <end position="275"/>
    </location>
</feature>
<proteinExistence type="predicted"/>
<feature type="compositionally biased region" description="Acidic residues" evidence="1">
    <location>
        <begin position="24"/>
        <end position="35"/>
    </location>
</feature>
<dbReference type="KEGG" id="psoj:PHYSODRAFT_248268"/>
<evidence type="ECO:0000313" key="2">
    <source>
        <dbReference type="EMBL" id="EGZ26544.1"/>
    </source>
</evidence>
<dbReference type="InParanoid" id="G4YGK9"/>
<dbReference type="Proteomes" id="UP000002640">
    <property type="component" value="Unassembled WGS sequence"/>
</dbReference>
<dbReference type="GeneID" id="20637813"/>
<dbReference type="RefSeq" id="XP_009513819.1">
    <property type="nucleotide sequence ID" value="XM_009515524.1"/>
</dbReference>
<feature type="compositionally biased region" description="Basic and acidic residues" evidence="1">
    <location>
        <begin position="390"/>
        <end position="399"/>
    </location>
</feature>
<feature type="region of interest" description="Disordered" evidence="1">
    <location>
        <begin position="302"/>
        <end position="341"/>
    </location>
</feature>
<sequence length="399" mass="44123">MARYSLASGLSRGQVADAETNGEVAEDDDREEADQNDAAVDQAFRRESGDGRAPSGESQVWTNRNGDDEISQYAQRTPPPSPPVVAQGTIMASNGPIDAAFGADLDFPPLSSGEDANADTPAVSANIDPQDNRTRSSREAAGASGDVALVAEEEATPDTQRTPQVAQRRASARLHPEVAHEVVDANRWTPSLPQTAPFYFEILDVPKMIRMSNRLGGRDMRVLRDYFNTMTQGLMTSDGTPSPSESNRTDGSTSNASYAGNKRISSKKRRDQMQQEIDYLEKKRSASGAEMTQMLVFFQQDSERKAEAAETRRRAEREERLTAEKAERDEREQPRRNAESSAKSMNVFGVLMLLYSKLDARRNCEKLERPERSYDASKQFEMPGSSKNGRRTDVATKNV</sequence>
<organism evidence="2 3">
    <name type="scientific">Phytophthora sojae (strain P6497)</name>
    <name type="common">Soybean stem and root rot agent</name>
    <name type="synonym">Phytophthora megasperma f. sp. glycines</name>
    <dbReference type="NCBI Taxonomy" id="1094619"/>
    <lineage>
        <taxon>Eukaryota</taxon>
        <taxon>Sar</taxon>
        <taxon>Stramenopiles</taxon>
        <taxon>Oomycota</taxon>
        <taxon>Peronosporomycetes</taxon>
        <taxon>Peronosporales</taxon>
        <taxon>Peronosporaceae</taxon>
        <taxon>Phytophthora</taxon>
    </lineage>
</organism>
<protein>
    <submittedName>
        <fullName evidence="2">Uncharacterized protein</fullName>
    </submittedName>
</protein>
<feature type="compositionally biased region" description="Basic and acidic residues" evidence="1">
    <location>
        <begin position="302"/>
        <end position="338"/>
    </location>
</feature>
<reference evidence="2 3" key="1">
    <citation type="journal article" date="2006" name="Science">
        <title>Phytophthora genome sequences uncover evolutionary origins and mechanisms of pathogenesis.</title>
        <authorList>
            <person name="Tyler B.M."/>
            <person name="Tripathy S."/>
            <person name="Zhang X."/>
            <person name="Dehal P."/>
            <person name="Jiang R.H."/>
            <person name="Aerts A."/>
            <person name="Arredondo F.D."/>
            <person name="Baxter L."/>
            <person name="Bensasson D."/>
            <person name="Beynon J.L."/>
            <person name="Chapman J."/>
            <person name="Damasceno C.M."/>
            <person name="Dorrance A.E."/>
            <person name="Dou D."/>
            <person name="Dickerman A.W."/>
            <person name="Dubchak I.L."/>
            <person name="Garbelotto M."/>
            <person name="Gijzen M."/>
            <person name="Gordon S.G."/>
            <person name="Govers F."/>
            <person name="Grunwald N.J."/>
            <person name="Huang W."/>
            <person name="Ivors K.L."/>
            <person name="Jones R.W."/>
            <person name="Kamoun S."/>
            <person name="Krampis K."/>
            <person name="Lamour K.H."/>
            <person name="Lee M.K."/>
            <person name="McDonald W.H."/>
            <person name="Medina M."/>
            <person name="Meijer H.J."/>
            <person name="Nordberg E.K."/>
            <person name="Maclean D.J."/>
            <person name="Ospina-Giraldo M.D."/>
            <person name="Morris P.F."/>
            <person name="Phuntumart V."/>
            <person name="Putnam N.H."/>
            <person name="Rash S."/>
            <person name="Rose J.K."/>
            <person name="Sakihama Y."/>
            <person name="Salamov A.A."/>
            <person name="Savidor A."/>
            <person name="Scheuring C.F."/>
            <person name="Smith B.M."/>
            <person name="Sobral B.W."/>
            <person name="Terry A."/>
            <person name="Torto-Alalibo T.A."/>
            <person name="Win J."/>
            <person name="Xu Z."/>
            <person name="Zhang H."/>
            <person name="Grigoriev I.V."/>
            <person name="Rokhsar D.S."/>
            <person name="Boore J.L."/>
        </authorList>
    </citation>
    <scope>NUCLEOTIDE SEQUENCE [LARGE SCALE GENOMIC DNA]</scope>
    <source>
        <strain evidence="2 3">P6497</strain>
    </source>
</reference>
<evidence type="ECO:0000313" key="3">
    <source>
        <dbReference type="Proteomes" id="UP000002640"/>
    </source>
</evidence>
<accession>G4YGK9</accession>